<evidence type="ECO:0000313" key="2">
    <source>
        <dbReference type="Proteomes" id="UP000634136"/>
    </source>
</evidence>
<dbReference type="AlphaFoldDB" id="A0A835CAA4"/>
<evidence type="ECO:0000313" key="1">
    <source>
        <dbReference type="EMBL" id="KAF7834795.1"/>
    </source>
</evidence>
<proteinExistence type="predicted"/>
<accession>A0A835CAA4</accession>
<name>A0A835CAA4_9FABA</name>
<reference evidence="1" key="1">
    <citation type="submission" date="2020-09" db="EMBL/GenBank/DDBJ databases">
        <title>Genome-Enabled Discovery of Anthraquinone Biosynthesis in Senna tora.</title>
        <authorList>
            <person name="Kang S.-H."/>
            <person name="Pandey R.P."/>
            <person name="Lee C.-M."/>
            <person name="Sim J.-S."/>
            <person name="Jeong J.-T."/>
            <person name="Choi B.-S."/>
            <person name="Jung M."/>
            <person name="Ginzburg D."/>
            <person name="Zhao K."/>
            <person name="Won S.Y."/>
            <person name="Oh T.-J."/>
            <person name="Yu Y."/>
            <person name="Kim N.-H."/>
            <person name="Lee O.R."/>
            <person name="Lee T.-H."/>
            <person name="Bashyal P."/>
            <person name="Kim T.-S."/>
            <person name="Lee W.-H."/>
            <person name="Kawkins C."/>
            <person name="Kim C.-K."/>
            <person name="Kim J.S."/>
            <person name="Ahn B.O."/>
            <person name="Rhee S.Y."/>
            <person name="Sohng J.K."/>
        </authorList>
    </citation>
    <scope>NUCLEOTIDE SEQUENCE</scope>
    <source>
        <tissue evidence="1">Leaf</tissue>
    </source>
</reference>
<gene>
    <name evidence="1" type="ORF">G2W53_009654</name>
</gene>
<organism evidence="1 2">
    <name type="scientific">Senna tora</name>
    <dbReference type="NCBI Taxonomy" id="362788"/>
    <lineage>
        <taxon>Eukaryota</taxon>
        <taxon>Viridiplantae</taxon>
        <taxon>Streptophyta</taxon>
        <taxon>Embryophyta</taxon>
        <taxon>Tracheophyta</taxon>
        <taxon>Spermatophyta</taxon>
        <taxon>Magnoliopsida</taxon>
        <taxon>eudicotyledons</taxon>
        <taxon>Gunneridae</taxon>
        <taxon>Pentapetalae</taxon>
        <taxon>rosids</taxon>
        <taxon>fabids</taxon>
        <taxon>Fabales</taxon>
        <taxon>Fabaceae</taxon>
        <taxon>Caesalpinioideae</taxon>
        <taxon>Cassia clade</taxon>
        <taxon>Senna</taxon>
    </lineage>
</organism>
<comment type="caution">
    <text evidence="1">The sequence shown here is derived from an EMBL/GenBank/DDBJ whole genome shotgun (WGS) entry which is preliminary data.</text>
</comment>
<protein>
    <submittedName>
        <fullName evidence="1">Uncharacterized protein</fullName>
    </submittedName>
</protein>
<dbReference type="EMBL" id="JAAIUW010000004">
    <property type="protein sequence ID" value="KAF7834795.1"/>
    <property type="molecule type" value="Genomic_DNA"/>
</dbReference>
<keyword evidence="2" id="KW-1185">Reference proteome</keyword>
<dbReference type="Proteomes" id="UP000634136">
    <property type="component" value="Unassembled WGS sequence"/>
</dbReference>
<sequence length="127" mass="14690">MGWQAADITRNRRAISVNDGLTAGFALASPRKWHPYLDQGTKENHISRVYLVMKMLLKASNRYLKTKEIMLKAFTPWIKRVRNQHTTRNLKDPASLLFAYHFRPTKPIILPIALHHASSNEIPFRSP</sequence>